<proteinExistence type="predicted"/>
<keyword evidence="4" id="KW-1185">Reference proteome</keyword>
<feature type="compositionally biased region" description="Polar residues" evidence="1">
    <location>
        <begin position="189"/>
        <end position="209"/>
    </location>
</feature>
<reference evidence="3 4" key="1">
    <citation type="submission" date="2014-04" db="EMBL/GenBank/DDBJ databases">
        <title>Evolutionary Origins and Diversification of the Mycorrhizal Mutualists.</title>
        <authorList>
            <consortium name="DOE Joint Genome Institute"/>
            <consortium name="Mycorrhizal Genomics Consortium"/>
            <person name="Kohler A."/>
            <person name="Kuo A."/>
            <person name="Nagy L.G."/>
            <person name="Floudas D."/>
            <person name="Copeland A."/>
            <person name="Barry K.W."/>
            <person name="Cichocki N."/>
            <person name="Veneault-Fourrey C."/>
            <person name="LaButti K."/>
            <person name="Lindquist E.A."/>
            <person name="Lipzen A."/>
            <person name="Lundell T."/>
            <person name="Morin E."/>
            <person name="Murat C."/>
            <person name="Riley R."/>
            <person name="Ohm R."/>
            <person name="Sun H."/>
            <person name="Tunlid A."/>
            <person name="Henrissat B."/>
            <person name="Grigoriev I.V."/>
            <person name="Hibbett D.S."/>
            <person name="Martin F."/>
        </authorList>
    </citation>
    <scope>NUCLEOTIDE SEQUENCE [LARGE SCALE GENOMIC DNA]</scope>
    <source>
        <strain evidence="3 4">FD-317 M1</strain>
    </source>
</reference>
<feature type="region of interest" description="Disordered" evidence="1">
    <location>
        <begin position="180"/>
        <end position="218"/>
    </location>
</feature>
<evidence type="ECO:0000256" key="1">
    <source>
        <dbReference type="SAM" id="MobiDB-lite"/>
    </source>
</evidence>
<evidence type="ECO:0000256" key="2">
    <source>
        <dbReference type="SAM" id="Phobius"/>
    </source>
</evidence>
<keyword evidence="2" id="KW-0812">Transmembrane</keyword>
<accession>A0A0D0BHB2</accession>
<keyword evidence="2" id="KW-1133">Transmembrane helix</keyword>
<protein>
    <submittedName>
        <fullName evidence="3">Uncharacterized protein</fullName>
    </submittedName>
</protein>
<organism evidence="3 4">
    <name type="scientific">Collybiopsis luxurians FD-317 M1</name>
    <dbReference type="NCBI Taxonomy" id="944289"/>
    <lineage>
        <taxon>Eukaryota</taxon>
        <taxon>Fungi</taxon>
        <taxon>Dikarya</taxon>
        <taxon>Basidiomycota</taxon>
        <taxon>Agaricomycotina</taxon>
        <taxon>Agaricomycetes</taxon>
        <taxon>Agaricomycetidae</taxon>
        <taxon>Agaricales</taxon>
        <taxon>Marasmiineae</taxon>
        <taxon>Omphalotaceae</taxon>
        <taxon>Collybiopsis</taxon>
        <taxon>Collybiopsis luxurians</taxon>
    </lineage>
</organism>
<dbReference type="HOGENOM" id="CLU_1267016_0_0_1"/>
<dbReference type="Proteomes" id="UP000053593">
    <property type="component" value="Unassembled WGS sequence"/>
</dbReference>
<dbReference type="AlphaFoldDB" id="A0A0D0BHB2"/>
<evidence type="ECO:0000313" key="4">
    <source>
        <dbReference type="Proteomes" id="UP000053593"/>
    </source>
</evidence>
<sequence length="218" mass="23989">MQLLPCYISLIDSTSVESGTLYPIAIIICFVLVTPAILEAVLLQIVGIVPILIMIRTSLGHEVDGASSIHITKSEEMTIEIANFVKPSPYSAFDSRDSIQSTSGLHRPTWDLPSGYIATPLQPLRLVHARGSSLYSDFRPMSSTNLGDSRLSSTSTTLPVYDFKLETGRTASRTEKIVELRYQPPRPKPSQSISFPENGSLHLSDNDSLQPPHYTTDE</sequence>
<gene>
    <name evidence="3" type="ORF">GYMLUDRAFT_63330</name>
</gene>
<feature type="transmembrane region" description="Helical" evidence="2">
    <location>
        <begin position="20"/>
        <end position="53"/>
    </location>
</feature>
<dbReference type="EMBL" id="KN834819">
    <property type="protein sequence ID" value="KIK54161.1"/>
    <property type="molecule type" value="Genomic_DNA"/>
</dbReference>
<name>A0A0D0BHB2_9AGAR</name>
<keyword evidence="2" id="KW-0472">Membrane</keyword>
<evidence type="ECO:0000313" key="3">
    <source>
        <dbReference type="EMBL" id="KIK54161.1"/>
    </source>
</evidence>